<evidence type="ECO:0000259" key="6">
    <source>
        <dbReference type="PROSITE" id="PS51344"/>
    </source>
</evidence>
<dbReference type="AlphaFoldDB" id="A0A133UC85"/>
<evidence type="ECO:0000256" key="4">
    <source>
        <dbReference type="HAMAP-Rule" id="MF_01909"/>
    </source>
</evidence>
<dbReference type="Gene3D" id="1.10.10.10">
    <property type="entry name" value="Winged helix-like DNA-binding domain superfamily/Winged helix DNA-binding domain"/>
    <property type="match status" value="1"/>
</dbReference>
<keyword evidence="2 4" id="KW-0238">DNA-binding</keyword>
<keyword evidence="3 4" id="KW-0804">Transcription</keyword>
<dbReference type="GO" id="GO:0006367">
    <property type="term" value="P:transcription initiation at RNA polymerase II promoter"/>
    <property type="evidence" value="ECO:0007669"/>
    <property type="project" value="InterPro"/>
</dbReference>
<evidence type="ECO:0000256" key="2">
    <source>
        <dbReference type="ARBA" id="ARBA00023125"/>
    </source>
</evidence>
<dbReference type="InterPro" id="IPR036390">
    <property type="entry name" value="WH_DNA-bd_sf"/>
</dbReference>
<comment type="caution">
    <text evidence="7">The sequence shown here is derived from an EMBL/GenBank/DDBJ whole genome shotgun (WGS) entry which is preliminary data.</text>
</comment>
<evidence type="ECO:0000313" key="7">
    <source>
        <dbReference type="EMBL" id="KXA91798.1"/>
    </source>
</evidence>
<keyword evidence="8" id="KW-1185">Reference proteome</keyword>
<dbReference type="InterPro" id="IPR016481">
    <property type="entry name" value="TF_E_archaea"/>
</dbReference>
<sequence length="173" mass="20295">MASIKELARTSEFGKILNRVAGEHGSEVVEVLLGEEESTDEEIANETGIRLNLVRKILYDLYDNRVVDYRRTRDDDTGWYTYRWHVEPNHALELLEKNKRTLLEKFKERLEHERETMFFSCGNNCPRVEFDEAMEHGFECPQCGEEMEEFDNSGIINALERQIETLQQELMGS</sequence>
<name>A0A133UC85_9EURY</name>
<dbReference type="SMART" id="SM00531">
    <property type="entry name" value="TFIIE"/>
    <property type="match status" value="1"/>
</dbReference>
<comment type="function">
    <text evidence="4">Transcription factor that plays a role in the activation of archaeal genes transcribed by RNA polymerase. Facilitates transcription initiation by enhancing TATA-box recognition by TATA-box-binding protein (Tbp), and transcription factor B (Tfb) and RNA polymerase recruitment. Not absolutely required for transcription in vitro, but particularly important in cases where Tbp or Tfb function is not optimal. It dynamically alters the nucleic acid-binding properties of RNA polymerases by stabilizing the initiation complex and destabilizing elongation complexes. Seems to translocate with the RNA polymerase following initiation and acts by binding to the non template strand of the transcription bubble in elongation complexes.</text>
</comment>
<dbReference type="Proteomes" id="UP000070195">
    <property type="component" value="Unassembled WGS sequence"/>
</dbReference>
<dbReference type="NCBIfam" id="TIGR00373">
    <property type="entry name" value="transcription factor E"/>
    <property type="match status" value="1"/>
</dbReference>
<dbReference type="PANTHER" id="PTHR13097:SF7">
    <property type="entry name" value="GENERAL TRANSCRIPTION FACTOR IIE SUBUNIT 1"/>
    <property type="match status" value="1"/>
</dbReference>
<proteinExistence type="inferred from homology"/>
<dbReference type="SUPFAM" id="SSF46785">
    <property type="entry name" value="Winged helix' DNA-binding domain"/>
    <property type="match status" value="1"/>
</dbReference>
<dbReference type="EMBL" id="LHXM01000012">
    <property type="protein sequence ID" value="KXA91798.1"/>
    <property type="molecule type" value="Genomic_DNA"/>
</dbReference>
<reference evidence="7 8" key="1">
    <citation type="journal article" date="2016" name="Sci. Rep.">
        <title>Metabolic traits of an uncultured archaeal lineage -MSBL1- from brine pools of the Red Sea.</title>
        <authorList>
            <person name="Mwirichia R."/>
            <person name="Alam I."/>
            <person name="Rashid M."/>
            <person name="Vinu M."/>
            <person name="Ba-Alawi W."/>
            <person name="Anthony Kamau A."/>
            <person name="Kamanda Ngugi D."/>
            <person name="Goker M."/>
            <person name="Klenk H.P."/>
            <person name="Bajic V."/>
            <person name="Stingl U."/>
        </authorList>
    </citation>
    <scope>NUCLEOTIDE SEQUENCE [LARGE SCALE GENOMIC DNA]</scope>
    <source>
        <strain evidence="7">SCGC-AAA259D18</strain>
    </source>
</reference>
<evidence type="ECO:0000256" key="5">
    <source>
        <dbReference type="NCBIfam" id="TIGR00373"/>
    </source>
</evidence>
<gene>
    <name evidence="4" type="primary">tfe</name>
    <name evidence="7" type="ORF">AKJ63_00840</name>
</gene>
<dbReference type="GO" id="GO:0006355">
    <property type="term" value="P:regulation of DNA-templated transcription"/>
    <property type="evidence" value="ECO:0007669"/>
    <property type="project" value="UniProtKB-UniRule"/>
</dbReference>
<protein>
    <recommendedName>
        <fullName evidence="4 5">Transcription factor E</fullName>
        <shortName evidence="4">TFE</shortName>
    </recommendedName>
    <alternativeName>
        <fullName evidence="4">TFIIE subunit alpha homolog</fullName>
    </alternativeName>
    <alternativeName>
        <fullName evidence="4">Transcription initiation factor TFIIE</fullName>
    </alternativeName>
</protein>
<dbReference type="InterPro" id="IPR002853">
    <property type="entry name" value="TFIIE_asu"/>
</dbReference>
<dbReference type="PIRSF" id="PIRSF006373">
    <property type="entry name" value="TF_E_archaea"/>
    <property type="match status" value="1"/>
</dbReference>
<accession>A0A133UC85</accession>
<keyword evidence="1 4" id="KW-0805">Transcription regulation</keyword>
<evidence type="ECO:0000256" key="3">
    <source>
        <dbReference type="ARBA" id="ARBA00023163"/>
    </source>
</evidence>
<dbReference type="InterPro" id="IPR036388">
    <property type="entry name" value="WH-like_DNA-bd_sf"/>
</dbReference>
<comment type="similarity">
    <text evidence="4">Belongs to the TFE family.</text>
</comment>
<dbReference type="InterPro" id="IPR024550">
    <property type="entry name" value="TFIIEa/SarR/Rpc3_HTH_dom"/>
</dbReference>
<dbReference type="Pfam" id="PF02002">
    <property type="entry name" value="TFIIE_alpha"/>
    <property type="match status" value="1"/>
</dbReference>
<dbReference type="NCBIfam" id="NF004910">
    <property type="entry name" value="PRK06266.1"/>
    <property type="match status" value="1"/>
</dbReference>
<dbReference type="GO" id="GO:0003677">
    <property type="term" value="F:DNA binding"/>
    <property type="evidence" value="ECO:0007669"/>
    <property type="project" value="UniProtKB-KW"/>
</dbReference>
<dbReference type="PROSITE" id="PS51344">
    <property type="entry name" value="HTH_TFE_IIE"/>
    <property type="match status" value="1"/>
</dbReference>
<dbReference type="InterPro" id="IPR039997">
    <property type="entry name" value="TFE"/>
</dbReference>
<dbReference type="InterPro" id="IPR017919">
    <property type="entry name" value="TFIIE/TFIIEa_HTH"/>
</dbReference>
<comment type="domain">
    <text evidence="4">The winged helix domain is involved in binding to DNA in the preinitiation complex.</text>
</comment>
<comment type="subunit">
    <text evidence="4">Monomer. Interaction with RNA polymerase subunits RpoF and RpoE is necessary for Tfe stimulatory transcription activity. Able to interact with Tbp and RNA polymerase in the absence of DNA promoter. Interacts both with the preinitiation and elongation complexes.</text>
</comment>
<dbReference type="HAMAP" id="MF_01909">
    <property type="entry name" value="TFE_arch"/>
    <property type="match status" value="1"/>
</dbReference>
<feature type="domain" description="HTH TFE/IIEalpha-type" evidence="6">
    <location>
        <begin position="1"/>
        <end position="92"/>
    </location>
</feature>
<dbReference type="PANTHER" id="PTHR13097">
    <property type="entry name" value="TRANSCRIPTION INITIATION FACTOR IIE, ALPHA SUBUNIT"/>
    <property type="match status" value="1"/>
</dbReference>
<evidence type="ECO:0000313" key="8">
    <source>
        <dbReference type="Proteomes" id="UP000070195"/>
    </source>
</evidence>
<evidence type="ECO:0000256" key="1">
    <source>
        <dbReference type="ARBA" id="ARBA00023015"/>
    </source>
</evidence>
<organism evidence="7 8">
    <name type="scientific">candidate division MSBL1 archaeon SCGC-AAA259D18</name>
    <dbReference type="NCBI Taxonomy" id="1698262"/>
    <lineage>
        <taxon>Archaea</taxon>
        <taxon>Methanobacteriati</taxon>
        <taxon>Methanobacteriota</taxon>
        <taxon>candidate division MSBL1</taxon>
    </lineage>
</organism>